<dbReference type="PANTHER" id="PTHR43427:SF6">
    <property type="entry name" value="CHLORIDE CHANNEL PROTEIN CLC-E"/>
    <property type="match status" value="1"/>
</dbReference>
<name>A0A1H7VT73_9BACT</name>
<feature type="transmembrane region" description="Helical" evidence="10">
    <location>
        <begin position="12"/>
        <end position="44"/>
    </location>
</feature>
<evidence type="ECO:0000256" key="9">
    <source>
        <dbReference type="ARBA" id="ARBA00023303"/>
    </source>
</evidence>
<dbReference type="PRINTS" id="PR00762">
    <property type="entry name" value="CLCHANNEL"/>
</dbReference>
<feature type="transmembrane region" description="Helical" evidence="10">
    <location>
        <begin position="375"/>
        <end position="397"/>
    </location>
</feature>
<dbReference type="InterPro" id="IPR001807">
    <property type="entry name" value="ClC"/>
</dbReference>
<feature type="transmembrane region" description="Helical" evidence="10">
    <location>
        <begin position="319"/>
        <end position="338"/>
    </location>
</feature>
<evidence type="ECO:0000256" key="10">
    <source>
        <dbReference type="SAM" id="Phobius"/>
    </source>
</evidence>
<feature type="transmembrane region" description="Helical" evidence="10">
    <location>
        <begin position="183"/>
        <end position="208"/>
    </location>
</feature>
<dbReference type="InterPro" id="IPR050368">
    <property type="entry name" value="ClC-type_chloride_channel"/>
</dbReference>
<dbReference type="AlphaFoldDB" id="A0A1H7VT73"/>
<evidence type="ECO:0000256" key="4">
    <source>
        <dbReference type="ARBA" id="ARBA00022989"/>
    </source>
</evidence>
<dbReference type="Gene3D" id="1.10.3080.10">
    <property type="entry name" value="Clc chloride channel"/>
    <property type="match status" value="1"/>
</dbReference>
<feature type="transmembrane region" description="Helical" evidence="10">
    <location>
        <begin position="254"/>
        <end position="274"/>
    </location>
</feature>
<evidence type="ECO:0000256" key="8">
    <source>
        <dbReference type="ARBA" id="ARBA00023214"/>
    </source>
</evidence>
<protein>
    <submittedName>
        <fullName evidence="11">H+/Cl-antiporter ClcA</fullName>
    </submittedName>
</protein>
<dbReference type="Pfam" id="PF00654">
    <property type="entry name" value="Voltage_CLC"/>
    <property type="match status" value="1"/>
</dbReference>
<gene>
    <name evidence="11" type="ORF">SAMN04489760_104180</name>
</gene>
<dbReference type="OrthoDB" id="9767361at2"/>
<feature type="transmembrane region" description="Helical" evidence="10">
    <location>
        <begin position="295"/>
        <end position="313"/>
    </location>
</feature>
<evidence type="ECO:0000256" key="3">
    <source>
        <dbReference type="ARBA" id="ARBA00022692"/>
    </source>
</evidence>
<sequence>MKKRLIEESILFISILKWVVIATGIGIIVGLSTAFFLKLLHWILACSTGYPFYFLMLPAGLAISGLVIQYLEPDAKGYGIEKVIAAVHRHGGKIKAAIVPIKLLTTILTIATGGSAGQVGPCGQIGASLASVMAGLFRFDEKDRGKIVVCGLSAGFAAVLGAPFAGAIFGAEVLYVGSILYEILLPSIIAGITSYQIASLLGIHYQFLPFDFTPTLTEAFILKIVLSGIFFGICSLLVIEILKVGERFSDKLGKFLPLKGLIGGVMLIGMTLIFSKQFLGSGFETIQTALKGERIVFYAFLMKAIFTSITLNFGGSGGLIMPILFIGATSGSLFGDLLGLDRATFAAVGFVSLLAGTTNTPIAASILAVEFFGSAIAPYAAIACIVSFLMTGHRSVFPTQVLSFQKSTSVDVEIGSEMEDIRTAFKFRDRSLSGFLLRVIEKITDTIRKRHHAGKSDH</sequence>
<keyword evidence="6 10" id="KW-0472">Membrane</keyword>
<keyword evidence="2" id="KW-0813">Transport</keyword>
<dbReference type="Proteomes" id="UP000198744">
    <property type="component" value="Unassembled WGS sequence"/>
</dbReference>
<feature type="transmembrane region" description="Helical" evidence="10">
    <location>
        <begin position="147"/>
        <end position="171"/>
    </location>
</feature>
<dbReference type="PANTHER" id="PTHR43427">
    <property type="entry name" value="CHLORIDE CHANNEL PROTEIN CLC-E"/>
    <property type="match status" value="1"/>
</dbReference>
<proteinExistence type="predicted"/>
<keyword evidence="9" id="KW-0407">Ion channel</keyword>
<keyword evidence="5" id="KW-0406">Ion transport</keyword>
<organism evidence="11 12">
    <name type="scientific">Syntrophus gentianae</name>
    <dbReference type="NCBI Taxonomy" id="43775"/>
    <lineage>
        <taxon>Bacteria</taxon>
        <taxon>Pseudomonadati</taxon>
        <taxon>Thermodesulfobacteriota</taxon>
        <taxon>Syntrophia</taxon>
        <taxon>Syntrophales</taxon>
        <taxon>Syntrophaceae</taxon>
        <taxon>Syntrophus</taxon>
    </lineage>
</organism>
<keyword evidence="3 10" id="KW-0812">Transmembrane</keyword>
<feature type="transmembrane region" description="Helical" evidence="10">
    <location>
        <begin position="345"/>
        <end position="369"/>
    </location>
</feature>
<evidence type="ECO:0000313" key="12">
    <source>
        <dbReference type="Proteomes" id="UP000198744"/>
    </source>
</evidence>
<dbReference type="GO" id="GO:0034707">
    <property type="term" value="C:chloride channel complex"/>
    <property type="evidence" value="ECO:0007669"/>
    <property type="project" value="UniProtKB-KW"/>
</dbReference>
<dbReference type="STRING" id="43775.SAMN04489760_104180"/>
<feature type="transmembrane region" description="Helical" evidence="10">
    <location>
        <begin position="50"/>
        <end position="71"/>
    </location>
</feature>
<reference evidence="11 12" key="1">
    <citation type="submission" date="2016-10" db="EMBL/GenBank/DDBJ databases">
        <authorList>
            <person name="de Groot N.N."/>
        </authorList>
    </citation>
    <scope>NUCLEOTIDE SEQUENCE [LARGE SCALE GENOMIC DNA]</scope>
    <source>
        <strain evidence="11 12">DSM 8423</strain>
    </source>
</reference>
<comment type="subcellular location">
    <subcellularLocation>
        <location evidence="1">Membrane</location>
        <topology evidence="1">Multi-pass membrane protein</topology>
    </subcellularLocation>
</comment>
<dbReference type="GO" id="GO:0005254">
    <property type="term" value="F:chloride channel activity"/>
    <property type="evidence" value="ECO:0007669"/>
    <property type="project" value="UniProtKB-KW"/>
</dbReference>
<evidence type="ECO:0000256" key="7">
    <source>
        <dbReference type="ARBA" id="ARBA00023173"/>
    </source>
</evidence>
<evidence type="ECO:0000256" key="1">
    <source>
        <dbReference type="ARBA" id="ARBA00004141"/>
    </source>
</evidence>
<keyword evidence="8" id="KW-0868">Chloride</keyword>
<dbReference type="SUPFAM" id="SSF81340">
    <property type="entry name" value="Clc chloride channel"/>
    <property type="match status" value="1"/>
</dbReference>
<dbReference type="InterPro" id="IPR014743">
    <property type="entry name" value="Cl-channel_core"/>
</dbReference>
<accession>A0A1H7VT73</accession>
<keyword evidence="12" id="KW-1185">Reference proteome</keyword>
<keyword evidence="4 10" id="KW-1133">Transmembrane helix</keyword>
<evidence type="ECO:0000256" key="2">
    <source>
        <dbReference type="ARBA" id="ARBA00022448"/>
    </source>
</evidence>
<keyword evidence="7" id="KW-0869">Chloride channel</keyword>
<evidence type="ECO:0000256" key="5">
    <source>
        <dbReference type="ARBA" id="ARBA00023065"/>
    </source>
</evidence>
<feature type="transmembrane region" description="Helical" evidence="10">
    <location>
        <begin position="220"/>
        <end position="242"/>
    </location>
</feature>
<evidence type="ECO:0000313" key="11">
    <source>
        <dbReference type="EMBL" id="SEM12360.1"/>
    </source>
</evidence>
<dbReference type="EMBL" id="FOBS01000004">
    <property type="protein sequence ID" value="SEM12360.1"/>
    <property type="molecule type" value="Genomic_DNA"/>
</dbReference>
<evidence type="ECO:0000256" key="6">
    <source>
        <dbReference type="ARBA" id="ARBA00023136"/>
    </source>
</evidence>